<keyword evidence="4" id="KW-1185">Reference proteome</keyword>
<dbReference type="AlphaFoldDB" id="A0A9N7MDK9"/>
<evidence type="ECO:0000256" key="1">
    <source>
        <dbReference type="SAM" id="MobiDB-lite"/>
    </source>
</evidence>
<proteinExistence type="predicted"/>
<dbReference type="Proteomes" id="UP001153555">
    <property type="component" value="Unassembled WGS sequence"/>
</dbReference>
<feature type="compositionally biased region" description="Polar residues" evidence="1">
    <location>
        <begin position="22"/>
        <end position="32"/>
    </location>
</feature>
<gene>
    <name evidence="3" type="ORF">SHERM_10030</name>
</gene>
<feature type="compositionally biased region" description="Basic and acidic residues" evidence="1">
    <location>
        <begin position="358"/>
        <end position="383"/>
    </location>
</feature>
<comment type="caution">
    <text evidence="3">The sequence shown here is derived from an EMBL/GenBank/DDBJ whole genome shotgun (WGS) entry which is preliminary data.</text>
</comment>
<feature type="compositionally biased region" description="Basic residues" evidence="1">
    <location>
        <begin position="452"/>
        <end position="469"/>
    </location>
</feature>
<feature type="compositionally biased region" description="Low complexity" evidence="1">
    <location>
        <begin position="7"/>
        <end position="21"/>
    </location>
</feature>
<dbReference type="PROSITE" id="PS50144">
    <property type="entry name" value="MATH"/>
    <property type="match status" value="1"/>
</dbReference>
<dbReference type="PANTHER" id="PTHR47477:SF8">
    <property type="entry name" value="TNF RECEPTOR-ASSOCIATED FACTOR HOMOLOG 1A"/>
    <property type="match status" value="1"/>
</dbReference>
<feature type="domain" description="MATH" evidence="2">
    <location>
        <begin position="73"/>
        <end position="195"/>
    </location>
</feature>
<evidence type="ECO:0000259" key="2">
    <source>
        <dbReference type="PROSITE" id="PS50144"/>
    </source>
</evidence>
<dbReference type="SUPFAM" id="SSF49599">
    <property type="entry name" value="TRAF domain-like"/>
    <property type="match status" value="1"/>
</dbReference>
<reference evidence="3" key="1">
    <citation type="submission" date="2019-12" db="EMBL/GenBank/DDBJ databases">
        <authorList>
            <person name="Scholes J."/>
        </authorList>
    </citation>
    <scope>NUCLEOTIDE SEQUENCE</scope>
</reference>
<dbReference type="OrthoDB" id="660257at2759"/>
<feature type="compositionally biased region" description="Low complexity" evidence="1">
    <location>
        <begin position="573"/>
        <end position="595"/>
    </location>
</feature>
<dbReference type="SMART" id="SM00061">
    <property type="entry name" value="MATH"/>
    <property type="match status" value="1"/>
</dbReference>
<accession>A0A9N7MDK9</accession>
<dbReference type="Gene3D" id="2.60.210.10">
    <property type="entry name" value="Apoptosis, Tumor Necrosis Factor Receptor Associated Protein 2, Chain A"/>
    <property type="match status" value="1"/>
</dbReference>
<dbReference type="PANTHER" id="PTHR47477">
    <property type="entry name" value="TNF RECEPTOR-ASSOCIATED FACTOR HOMOLOG 1A"/>
    <property type="match status" value="1"/>
</dbReference>
<feature type="region of interest" description="Disordered" evidence="1">
    <location>
        <begin position="730"/>
        <end position="782"/>
    </location>
</feature>
<name>A0A9N7MDK9_STRHE</name>
<sequence length="1054" mass="117111">MARVAIEESGVGKSSEGVSNGQQQQIRTQSGEEITEWRSLDQVENGSPSTSPPYWDIDDDEDDDGGQKPSDLYGKHTWKIDKFSQISKRELRSDTFEAGGYRWYILIYPQGCDVCNHLSLFLCVANHDKLLPGWSHFAQFTIAVVNKDPKKSKYSDTLHRFWKKEHDWGWKKFMELSKLLDGFIDADTLIIKAQVQVIRERADRPFRCLDCQYRRELVRVYLTNVEQICRRFVEEHRAKLGKLIEDKDRWSSFRAFWLGMDQSSRRCMSREKSESILKVVVKHFFIEKEVTSTLVMDSLYSGLKTLEAQNKGKNKKGKGKYLEAEELSVPIVHIEKDTFALVDDVLLLLERAAVEPLPPKDEKDPQNRTKDGTAGEDFNKDSVERDEKRLTELGRRTIEIFVLTHIFRKIEVAYQEEVALKKQEELIREEEAAWLADLEQKARRGVVDKEKKSKKKQGKLKRNSRKGKDKGRDEKSTMSTGQDKIDEDGRAEMKELAAVPEIELGKSEVVEDVSDVSDSADYAPELPPQELEDRDVSPVNSDTDNSEVQPPMESGSCGNSGVVQNGMESKGPSVVDDSSSACSSDSAPSSVASVAHNGKLGYHNNQNSPSRGWNQKSKLNSGSTDWVNVGPSQPVPDARHSNDASQSTRPQAPVQSLPDRVANDVQQKVGKKDDESRSFQRNLSGKGPSDANSCSKSAACVMSPPRSPSKITPLISHLNLDTKADIAKPAHTTSETSNPHKFTTPKPAVNTSGHQRIGKLPTQEAPVQDDKTSSRPLSARPAVSAVQTASVLARSVSAAGRLGPEPSNAYASQSYSYRNAIISGTTYSQNPCATSIVNSYSQAPSQSHLFQQRAEPNLSLGITSHPKFVPNVESYNPGRSGPQDHIRPKFPVGQGQGQAHAMPDEFPHLDIINDLLDDEQCIGNGMVARVDSSGYESFGGGPHYLNRHYSFPSDPEPAPSCRYDRSLLNEGNQHGRMYDAVRDMILPAQLGTRPYLLDAFVPGQWQMGGGFVSARNNMESDGGDYPYRIPEYTNPTVGINGINGYTAYRPSNGL</sequence>
<feature type="compositionally biased region" description="Basic and acidic residues" evidence="1">
    <location>
        <begin position="483"/>
        <end position="495"/>
    </location>
</feature>
<evidence type="ECO:0000313" key="4">
    <source>
        <dbReference type="Proteomes" id="UP001153555"/>
    </source>
</evidence>
<feature type="region of interest" description="Disordered" evidence="1">
    <location>
        <begin position="357"/>
        <end position="383"/>
    </location>
</feature>
<feature type="compositionally biased region" description="Polar residues" evidence="1">
    <location>
        <begin position="603"/>
        <end position="626"/>
    </location>
</feature>
<feature type="compositionally biased region" description="Polar residues" evidence="1">
    <location>
        <begin position="731"/>
        <end position="741"/>
    </location>
</feature>
<dbReference type="Pfam" id="PF22486">
    <property type="entry name" value="MATH_2"/>
    <property type="match status" value="1"/>
</dbReference>
<feature type="compositionally biased region" description="Polar residues" evidence="1">
    <location>
        <begin position="538"/>
        <end position="548"/>
    </location>
</feature>
<dbReference type="CDD" id="cd00121">
    <property type="entry name" value="MATH"/>
    <property type="match status" value="1"/>
</dbReference>
<feature type="region of interest" description="Disordered" evidence="1">
    <location>
        <begin position="445"/>
        <end position="708"/>
    </location>
</feature>
<dbReference type="InterPro" id="IPR002083">
    <property type="entry name" value="MATH/TRAF_dom"/>
</dbReference>
<feature type="region of interest" description="Disordered" evidence="1">
    <location>
        <begin position="1"/>
        <end position="73"/>
    </location>
</feature>
<evidence type="ECO:0000313" key="3">
    <source>
        <dbReference type="EMBL" id="CAA0807164.1"/>
    </source>
</evidence>
<dbReference type="InterPro" id="IPR008974">
    <property type="entry name" value="TRAF-like"/>
</dbReference>
<dbReference type="EMBL" id="CACSLK010000984">
    <property type="protein sequence ID" value="CAA0807164.1"/>
    <property type="molecule type" value="Genomic_DNA"/>
</dbReference>
<protein>
    <submittedName>
        <fullName evidence="3">TRAF-like superfamily protein</fullName>
    </submittedName>
</protein>
<organism evidence="3 4">
    <name type="scientific">Striga hermonthica</name>
    <name type="common">Purple witchweed</name>
    <name type="synonym">Buchnera hermonthica</name>
    <dbReference type="NCBI Taxonomy" id="68872"/>
    <lineage>
        <taxon>Eukaryota</taxon>
        <taxon>Viridiplantae</taxon>
        <taxon>Streptophyta</taxon>
        <taxon>Embryophyta</taxon>
        <taxon>Tracheophyta</taxon>
        <taxon>Spermatophyta</taxon>
        <taxon>Magnoliopsida</taxon>
        <taxon>eudicotyledons</taxon>
        <taxon>Gunneridae</taxon>
        <taxon>Pentapetalae</taxon>
        <taxon>asterids</taxon>
        <taxon>lamiids</taxon>
        <taxon>Lamiales</taxon>
        <taxon>Orobanchaceae</taxon>
        <taxon>Buchnereae</taxon>
        <taxon>Striga</taxon>
    </lineage>
</organism>
<dbReference type="InterPro" id="IPR055327">
    <property type="entry name" value="TRAF1A/B"/>
</dbReference>
<feature type="compositionally biased region" description="Polar residues" evidence="1">
    <location>
        <begin position="643"/>
        <end position="654"/>
    </location>
</feature>
<feature type="compositionally biased region" description="Polar residues" evidence="1">
    <location>
        <begin position="556"/>
        <end position="567"/>
    </location>
</feature>